<dbReference type="KEGG" id="faa:HMPREF0389_00240"/>
<dbReference type="Pfam" id="PF14193">
    <property type="entry name" value="DUF4315"/>
    <property type="match status" value="1"/>
</dbReference>
<reference evidence="3" key="1">
    <citation type="submission" date="2010-12" db="EMBL/GenBank/DDBJ databases">
        <title>The genome sequence of Filifactor alocis strain ATCC 35896.</title>
        <authorList>
            <consortium name="The Broad Institute Genome Sequencing Platform"/>
            <person name="Ward D."/>
            <person name="Earl A."/>
            <person name="Feldgarden M."/>
            <person name="Young S.K."/>
            <person name="Gargeya S."/>
            <person name="Zeng Q."/>
            <person name="Alvarado L."/>
            <person name="Berlin A."/>
            <person name="Bochicchio J."/>
            <person name="Chapman S.B."/>
            <person name="Chen Z."/>
            <person name="Freedman E."/>
            <person name="Gellesch M."/>
            <person name="Goldberg J."/>
            <person name="Griggs A."/>
            <person name="Gujja S."/>
            <person name="Heilman E."/>
            <person name="Heiman D."/>
            <person name="Howarth C."/>
            <person name="Mehta T."/>
            <person name="Neiman D."/>
            <person name="Pearson M."/>
            <person name="Roberts A."/>
            <person name="Saif S."/>
            <person name="Shea T."/>
            <person name="Shenoy N."/>
            <person name="Sisk P."/>
            <person name="Stolte C."/>
            <person name="Sykes S."/>
            <person name="White J."/>
            <person name="Yandava C."/>
            <person name="Izard J."/>
            <person name="Blanton J.M."/>
            <person name="Baranova O.V."/>
            <person name="Tanner A.C."/>
            <person name="Dewhirst F.E."/>
            <person name="Haas B."/>
            <person name="Nusbaum C."/>
            <person name="Birren B."/>
        </authorList>
    </citation>
    <scope>NUCLEOTIDE SEQUENCE [LARGE SCALE GENOMIC DNA]</scope>
    <source>
        <strain evidence="3">ATCC 35896 / D40 B5</strain>
    </source>
</reference>
<dbReference type="eggNOG" id="ENOG50304GG">
    <property type="taxonomic scope" value="Bacteria"/>
</dbReference>
<protein>
    <recommendedName>
        <fullName evidence="4">DUF4315 family protein</fullName>
    </recommendedName>
</protein>
<dbReference type="AlphaFoldDB" id="D6GRN4"/>
<evidence type="ECO:0000313" key="3">
    <source>
        <dbReference type="Proteomes" id="UP000007468"/>
    </source>
</evidence>
<dbReference type="RefSeq" id="WP_014262065.1">
    <property type="nucleotide sequence ID" value="NC_016630.1"/>
</dbReference>
<evidence type="ECO:0000313" key="2">
    <source>
        <dbReference type="EMBL" id="EFE28325.1"/>
    </source>
</evidence>
<sequence length="79" mass="9307">MTKLEKIDKELEKARSRLLEWQTKVKELEAKRIEEENTQIVGIVRSLNMSPEELATFLKRPDKISGLSKIKREESDHEK</sequence>
<evidence type="ECO:0008006" key="4">
    <source>
        <dbReference type="Google" id="ProtNLM"/>
    </source>
</evidence>
<name>D6GRN4_FILAD</name>
<organism evidence="2 3">
    <name type="scientific">Filifactor alocis (strain ATCC 35896 / CCUG 47790 / D40 B5)</name>
    <name type="common">Fusobacterium alocis</name>
    <dbReference type="NCBI Taxonomy" id="546269"/>
    <lineage>
        <taxon>Bacteria</taxon>
        <taxon>Bacillati</taxon>
        <taxon>Bacillota</taxon>
        <taxon>Clostridia</taxon>
        <taxon>Peptostreptococcales</taxon>
        <taxon>Filifactoraceae</taxon>
        <taxon>Filifactor</taxon>
    </lineage>
</organism>
<dbReference type="OrthoDB" id="1931779at2"/>
<keyword evidence="1" id="KW-0175">Coiled coil</keyword>
<gene>
    <name evidence="2" type="ordered locus">HMPREF0389_00240</name>
</gene>
<evidence type="ECO:0000256" key="1">
    <source>
        <dbReference type="SAM" id="Coils"/>
    </source>
</evidence>
<dbReference type="STRING" id="546269.HMPREF0389_00240"/>
<keyword evidence="3" id="KW-1185">Reference proteome</keyword>
<dbReference type="Proteomes" id="UP000007468">
    <property type="component" value="Chromosome"/>
</dbReference>
<proteinExistence type="predicted"/>
<feature type="coiled-coil region" evidence="1">
    <location>
        <begin position="4"/>
        <end position="38"/>
    </location>
</feature>
<accession>D6GRN4</accession>
<dbReference type="EMBL" id="CP002390">
    <property type="protein sequence ID" value="EFE28325.1"/>
    <property type="molecule type" value="Genomic_DNA"/>
</dbReference>
<dbReference type="InterPro" id="IPR025464">
    <property type="entry name" value="DUF4315"/>
</dbReference>